<dbReference type="Proteomes" id="UP000326757">
    <property type="component" value="Unassembled WGS sequence"/>
</dbReference>
<dbReference type="GO" id="GO:0046872">
    <property type="term" value="F:metal ion binding"/>
    <property type="evidence" value="ECO:0007669"/>
    <property type="project" value="UniProtKB-KW"/>
</dbReference>
<keyword evidence="4" id="KW-0238">DNA-binding</keyword>
<dbReference type="GO" id="GO:0003677">
    <property type="term" value="F:DNA binding"/>
    <property type="evidence" value="ECO:0007669"/>
    <property type="project" value="UniProtKB-KW"/>
</dbReference>
<evidence type="ECO:0000313" key="8">
    <source>
        <dbReference type="Proteomes" id="UP000326757"/>
    </source>
</evidence>
<dbReference type="PANTHER" id="PTHR36206">
    <property type="entry name" value="ASPERCRYPTIN BIOSYNTHESIS CLUSTER-SPECIFIC TRANSCRIPTION REGULATOR ATNN-RELATED"/>
    <property type="match status" value="1"/>
</dbReference>
<keyword evidence="3" id="KW-0805">Transcription regulation</keyword>
<dbReference type="AlphaFoldDB" id="A0A5N6KCH2"/>
<protein>
    <submittedName>
        <fullName evidence="7">Uncharacterized protein</fullName>
    </submittedName>
</protein>
<keyword evidence="6" id="KW-0539">Nucleus</keyword>
<evidence type="ECO:0000256" key="6">
    <source>
        <dbReference type="ARBA" id="ARBA00023242"/>
    </source>
</evidence>
<evidence type="ECO:0000256" key="5">
    <source>
        <dbReference type="ARBA" id="ARBA00023163"/>
    </source>
</evidence>
<dbReference type="OrthoDB" id="3598904at2759"/>
<evidence type="ECO:0000256" key="1">
    <source>
        <dbReference type="ARBA" id="ARBA00022723"/>
    </source>
</evidence>
<reference evidence="7 8" key="1">
    <citation type="submission" date="2019-06" db="EMBL/GenBank/DDBJ databases">
        <title>Genome Sequence of the Brown Rot Fungal Pathogen Monilinia laxa.</title>
        <authorList>
            <person name="De Miccolis Angelini R.M."/>
            <person name="Landi L."/>
            <person name="Abate D."/>
            <person name="Pollastro S."/>
            <person name="Romanazzi G."/>
            <person name="Faretra F."/>
        </authorList>
    </citation>
    <scope>NUCLEOTIDE SEQUENCE [LARGE SCALE GENOMIC DNA]</scope>
    <source>
        <strain evidence="7 8">Mlax316</strain>
    </source>
</reference>
<gene>
    <name evidence="7" type="ORF">EYC80_003008</name>
</gene>
<comment type="caution">
    <text evidence="7">The sequence shown here is derived from an EMBL/GenBank/DDBJ whole genome shotgun (WGS) entry which is preliminary data.</text>
</comment>
<keyword evidence="2" id="KW-0862">Zinc</keyword>
<evidence type="ECO:0000256" key="2">
    <source>
        <dbReference type="ARBA" id="ARBA00022833"/>
    </source>
</evidence>
<dbReference type="InterPro" id="IPR052360">
    <property type="entry name" value="Transcr_Regulatory_Proteins"/>
</dbReference>
<evidence type="ECO:0000256" key="3">
    <source>
        <dbReference type="ARBA" id="ARBA00023015"/>
    </source>
</evidence>
<proteinExistence type="predicted"/>
<sequence length="247" mass="27965">MQRNCSQLAGFFGSNFWERIVPQSAHYQSAIRHAVIALDSIHELSERKTTILDVDKAFALEQYNFVIRDLLVPLSRNEKRDVDVCLIACILIASFEVLGSKNPINSYASPEVLARIYAGLDRECTTVRGFLDEHYEPLFYDGSLPGTTNHDTPLLFCNVEEAKNVFEYGCYLFQHFCATQHGPQSPCDPVNLPVHIKTRIDQVIAYFEALHSRYSHELEDFIQSKGSSITPQENVATAVLQLHVLDN</sequence>
<keyword evidence="8" id="KW-1185">Reference proteome</keyword>
<keyword evidence="1" id="KW-0479">Metal-binding</keyword>
<dbReference type="EMBL" id="VIGI01000004">
    <property type="protein sequence ID" value="KAB8301097.1"/>
    <property type="molecule type" value="Genomic_DNA"/>
</dbReference>
<name>A0A5N6KCH2_MONLA</name>
<accession>A0A5N6KCH2</accession>
<organism evidence="7 8">
    <name type="scientific">Monilinia laxa</name>
    <name type="common">Brown rot fungus</name>
    <name type="synonym">Sclerotinia laxa</name>
    <dbReference type="NCBI Taxonomy" id="61186"/>
    <lineage>
        <taxon>Eukaryota</taxon>
        <taxon>Fungi</taxon>
        <taxon>Dikarya</taxon>
        <taxon>Ascomycota</taxon>
        <taxon>Pezizomycotina</taxon>
        <taxon>Leotiomycetes</taxon>
        <taxon>Helotiales</taxon>
        <taxon>Sclerotiniaceae</taxon>
        <taxon>Monilinia</taxon>
    </lineage>
</organism>
<evidence type="ECO:0000256" key="4">
    <source>
        <dbReference type="ARBA" id="ARBA00023125"/>
    </source>
</evidence>
<keyword evidence="5" id="KW-0804">Transcription</keyword>
<dbReference type="PANTHER" id="PTHR36206:SF4">
    <property type="entry name" value="HYPOTHETICAL CONSERVED PROTEIN (EUROFUNG)-RELATED"/>
    <property type="match status" value="1"/>
</dbReference>
<evidence type="ECO:0000313" key="7">
    <source>
        <dbReference type="EMBL" id="KAB8301097.1"/>
    </source>
</evidence>